<dbReference type="EMBL" id="BKCP01009181">
    <property type="protein sequence ID" value="GER50347.1"/>
    <property type="molecule type" value="Genomic_DNA"/>
</dbReference>
<dbReference type="Proteomes" id="UP000325081">
    <property type="component" value="Unassembled WGS sequence"/>
</dbReference>
<dbReference type="OrthoDB" id="1422777at2759"/>
<reference evidence="2" key="1">
    <citation type="journal article" date="2019" name="Curr. Biol.">
        <title>Genome Sequence of Striga asiatica Provides Insight into the Evolution of Plant Parasitism.</title>
        <authorList>
            <person name="Yoshida S."/>
            <person name="Kim S."/>
            <person name="Wafula E.K."/>
            <person name="Tanskanen J."/>
            <person name="Kim Y.M."/>
            <person name="Honaas L."/>
            <person name="Yang Z."/>
            <person name="Spallek T."/>
            <person name="Conn C.E."/>
            <person name="Ichihashi Y."/>
            <person name="Cheong K."/>
            <person name="Cui S."/>
            <person name="Der J.P."/>
            <person name="Gundlach H."/>
            <person name="Jiao Y."/>
            <person name="Hori C."/>
            <person name="Ishida J.K."/>
            <person name="Kasahara H."/>
            <person name="Kiba T."/>
            <person name="Kim M.S."/>
            <person name="Koo N."/>
            <person name="Laohavisit A."/>
            <person name="Lee Y.H."/>
            <person name="Lumba S."/>
            <person name="McCourt P."/>
            <person name="Mortimer J.C."/>
            <person name="Mutuku J.M."/>
            <person name="Nomura T."/>
            <person name="Sasaki-Sekimoto Y."/>
            <person name="Seto Y."/>
            <person name="Wang Y."/>
            <person name="Wakatake T."/>
            <person name="Sakakibara H."/>
            <person name="Demura T."/>
            <person name="Yamaguchi S."/>
            <person name="Yoneyama K."/>
            <person name="Manabe R.I."/>
            <person name="Nelson D.C."/>
            <person name="Schulman A.H."/>
            <person name="Timko M.P."/>
            <person name="dePamphilis C.W."/>
            <person name="Choi D."/>
            <person name="Shirasu K."/>
        </authorList>
    </citation>
    <scope>NUCLEOTIDE SEQUENCE [LARGE SCALE GENOMIC DNA]</scope>
    <source>
        <strain evidence="2">cv. UVA1</strain>
    </source>
</reference>
<gene>
    <name evidence="1" type="ORF">STAS_27642</name>
</gene>
<evidence type="ECO:0000313" key="1">
    <source>
        <dbReference type="EMBL" id="GER50347.1"/>
    </source>
</evidence>
<comment type="caution">
    <text evidence="1">The sequence shown here is derived from an EMBL/GenBank/DDBJ whole genome shotgun (WGS) entry which is preliminary data.</text>
</comment>
<dbReference type="AlphaFoldDB" id="A0A5A7R0U3"/>
<name>A0A5A7R0U3_STRAF</name>
<dbReference type="Gene3D" id="2.40.50.140">
    <property type="entry name" value="Nucleic acid-binding proteins"/>
    <property type="match status" value="1"/>
</dbReference>
<evidence type="ECO:0000313" key="2">
    <source>
        <dbReference type="Proteomes" id="UP000325081"/>
    </source>
</evidence>
<sequence>MTNFEIQENKGDYKTTQHQYMLIFHECTAVKLSELRDIPRFMFNFVEFSELRGNSDYTKSLCDIIVEVIKIDEVVNGETMECTLWNQFAIQMVDFWKAKKDEPVVIILQYAM</sequence>
<organism evidence="1 2">
    <name type="scientific">Striga asiatica</name>
    <name type="common">Asiatic witchweed</name>
    <name type="synonym">Buchnera asiatica</name>
    <dbReference type="NCBI Taxonomy" id="4170"/>
    <lineage>
        <taxon>Eukaryota</taxon>
        <taxon>Viridiplantae</taxon>
        <taxon>Streptophyta</taxon>
        <taxon>Embryophyta</taxon>
        <taxon>Tracheophyta</taxon>
        <taxon>Spermatophyta</taxon>
        <taxon>Magnoliopsida</taxon>
        <taxon>eudicotyledons</taxon>
        <taxon>Gunneridae</taxon>
        <taxon>Pentapetalae</taxon>
        <taxon>asterids</taxon>
        <taxon>lamiids</taxon>
        <taxon>Lamiales</taxon>
        <taxon>Orobanchaceae</taxon>
        <taxon>Buchnereae</taxon>
        <taxon>Striga</taxon>
    </lineage>
</organism>
<protein>
    <submittedName>
        <fullName evidence="1">Nucleic acid-binding</fullName>
    </submittedName>
</protein>
<feature type="non-terminal residue" evidence="1">
    <location>
        <position position="112"/>
    </location>
</feature>
<keyword evidence="2" id="KW-1185">Reference proteome</keyword>
<accession>A0A5A7R0U3</accession>
<proteinExistence type="predicted"/>
<dbReference type="InterPro" id="IPR012340">
    <property type="entry name" value="NA-bd_OB-fold"/>
</dbReference>